<dbReference type="FunFam" id="3.10.20.370:FF:000001">
    <property type="entry name" value="Retrovirus-related Pol polyprotein from transposon 17.6-like protein"/>
    <property type="match status" value="1"/>
</dbReference>
<evidence type="ECO:0000256" key="10">
    <source>
        <dbReference type="SAM" id="MobiDB-lite"/>
    </source>
</evidence>
<evidence type="ECO:0000256" key="1">
    <source>
        <dbReference type="ARBA" id="ARBA00022679"/>
    </source>
</evidence>
<name>A0A068SH87_9FUNG</name>
<dbReference type="Pfam" id="PF17919">
    <property type="entry name" value="RT_RNaseH_2"/>
    <property type="match status" value="1"/>
</dbReference>
<dbReference type="CDD" id="cd01647">
    <property type="entry name" value="RT_LTR"/>
    <property type="match status" value="1"/>
</dbReference>
<evidence type="ECO:0000256" key="4">
    <source>
        <dbReference type="ARBA" id="ARBA00022750"/>
    </source>
</evidence>
<dbReference type="InterPro" id="IPR000477">
    <property type="entry name" value="RT_dom"/>
</dbReference>
<protein>
    <submittedName>
        <fullName evidence="12">Gap-pol poly</fullName>
    </submittedName>
</protein>
<dbReference type="FunFam" id="3.30.70.270:FF:000020">
    <property type="entry name" value="Transposon Tf2-6 polyprotein-like Protein"/>
    <property type="match status" value="1"/>
</dbReference>
<dbReference type="InterPro" id="IPR050951">
    <property type="entry name" value="Retrovirus_Pol_polyprotein"/>
</dbReference>
<evidence type="ECO:0000313" key="12">
    <source>
        <dbReference type="EMBL" id="CDH61217.1"/>
    </source>
</evidence>
<dbReference type="GO" id="GO:0016779">
    <property type="term" value="F:nucleotidyltransferase activity"/>
    <property type="evidence" value="ECO:0007669"/>
    <property type="project" value="UniProtKB-KW"/>
</dbReference>
<evidence type="ECO:0000256" key="9">
    <source>
        <dbReference type="ARBA" id="ARBA00023268"/>
    </source>
</evidence>
<dbReference type="PANTHER" id="PTHR37984:SF5">
    <property type="entry name" value="PROTEIN NYNRIN-LIKE"/>
    <property type="match status" value="1"/>
</dbReference>
<keyword evidence="5" id="KW-0378">Hydrolase</keyword>
<evidence type="ECO:0000256" key="5">
    <source>
        <dbReference type="ARBA" id="ARBA00022759"/>
    </source>
</evidence>
<dbReference type="Gene3D" id="2.40.70.10">
    <property type="entry name" value="Acid Proteases"/>
    <property type="match status" value="1"/>
</dbReference>
<keyword evidence="8" id="KW-0229">DNA integration</keyword>
<proteinExistence type="predicted"/>
<dbReference type="Pfam" id="PF13650">
    <property type="entry name" value="Asp_protease_2"/>
    <property type="match status" value="1"/>
</dbReference>
<dbReference type="Pfam" id="PF03732">
    <property type="entry name" value="Retrotrans_gag"/>
    <property type="match status" value="1"/>
</dbReference>
<feature type="region of interest" description="Disordered" evidence="10">
    <location>
        <begin position="288"/>
        <end position="320"/>
    </location>
</feature>
<evidence type="ECO:0000256" key="3">
    <source>
        <dbReference type="ARBA" id="ARBA00022722"/>
    </source>
</evidence>
<dbReference type="VEuPathDB" id="FungiDB:LCOR_11997.1"/>
<dbReference type="Gene3D" id="3.10.10.10">
    <property type="entry name" value="HIV Type 1 Reverse Transcriptase, subunit A, domain 1"/>
    <property type="match status" value="1"/>
</dbReference>
<keyword evidence="2" id="KW-0548">Nucleotidyltransferase</keyword>
<keyword evidence="4" id="KW-0645">Protease</keyword>
<dbReference type="InterPro" id="IPR021109">
    <property type="entry name" value="Peptidase_aspartic_dom_sf"/>
</dbReference>
<dbReference type="GO" id="GO:0015074">
    <property type="term" value="P:DNA integration"/>
    <property type="evidence" value="ECO:0007669"/>
    <property type="project" value="UniProtKB-KW"/>
</dbReference>
<dbReference type="SUPFAM" id="SSF50630">
    <property type="entry name" value="Acid proteases"/>
    <property type="match status" value="1"/>
</dbReference>
<dbReference type="SUPFAM" id="SSF56672">
    <property type="entry name" value="DNA/RNA polymerases"/>
    <property type="match status" value="1"/>
</dbReference>
<gene>
    <name evidence="12" type="ORF">LCOR_11997.1</name>
</gene>
<dbReference type="CDD" id="cd00303">
    <property type="entry name" value="retropepsin_like"/>
    <property type="match status" value="1"/>
</dbReference>
<keyword evidence="3" id="KW-0540">Nuclease</keyword>
<comment type="caution">
    <text evidence="12">The sequence shown here is derived from an EMBL/GenBank/DDBJ whole genome shotgun (WGS) entry which is preliminary data.</text>
</comment>
<dbReference type="Gene3D" id="3.30.70.270">
    <property type="match status" value="2"/>
</dbReference>
<feature type="compositionally biased region" description="Polar residues" evidence="10">
    <location>
        <begin position="255"/>
        <end position="266"/>
    </location>
</feature>
<dbReference type="PROSITE" id="PS50878">
    <property type="entry name" value="RT_POL"/>
    <property type="match status" value="1"/>
</dbReference>
<dbReference type="AlphaFoldDB" id="A0A068SH87"/>
<dbReference type="STRING" id="1263082.A0A068SH87"/>
<keyword evidence="5" id="KW-0255">Endonuclease</keyword>
<reference evidence="12" key="1">
    <citation type="submission" date="2013-08" db="EMBL/GenBank/DDBJ databases">
        <title>Gene expansion shapes genome architecture in the human pathogen Lichtheimia corymbifera: an evolutionary genomics analysis in the ancient terrestrial Mucorales (Mucoromycotina).</title>
        <authorList>
            <person name="Schwartze V.U."/>
            <person name="Winter S."/>
            <person name="Shelest E."/>
            <person name="Marcet-Houben M."/>
            <person name="Horn F."/>
            <person name="Wehner S."/>
            <person name="Hoffmann K."/>
            <person name="Riege K."/>
            <person name="Sammeth M."/>
            <person name="Nowrousian M."/>
            <person name="Valiante V."/>
            <person name="Linde J."/>
            <person name="Jacobsen I.D."/>
            <person name="Marz M."/>
            <person name="Brakhage A.A."/>
            <person name="Gabaldon T."/>
            <person name="Bocker S."/>
            <person name="Voigt K."/>
        </authorList>
    </citation>
    <scope>NUCLEOTIDE SEQUENCE [LARGE SCALE GENOMIC DNA]</scope>
    <source>
        <strain evidence="12">FSU 9682</strain>
    </source>
</reference>
<dbReference type="PROSITE" id="PS00141">
    <property type="entry name" value="ASP_PROTEASE"/>
    <property type="match status" value="1"/>
</dbReference>
<dbReference type="Proteomes" id="UP000027586">
    <property type="component" value="Unassembled WGS sequence"/>
</dbReference>
<dbReference type="GO" id="GO:0004190">
    <property type="term" value="F:aspartic-type endopeptidase activity"/>
    <property type="evidence" value="ECO:0007669"/>
    <property type="project" value="UniProtKB-KW"/>
</dbReference>
<keyword evidence="4" id="KW-0064">Aspartyl protease</keyword>
<accession>A0A068SH87</accession>
<keyword evidence="9" id="KW-0511">Multifunctional enzyme</keyword>
<evidence type="ECO:0000259" key="11">
    <source>
        <dbReference type="PROSITE" id="PS50878"/>
    </source>
</evidence>
<keyword evidence="13" id="KW-1185">Reference proteome</keyword>
<organism evidence="12 13">
    <name type="scientific">Lichtheimia corymbifera JMRC:FSU:9682</name>
    <dbReference type="NCBI Taxonomy" id="1263082"/>
    <lineage>
        <taxon>Eukaryota</taxon>
        <taxon>Fungi</taxon>
        <taxon>Fungi incertae sedis</taxon>
        <taxon>Mucoromycota</taxon>
        <taxon>Mucoromycotina</taxon>
        <taxon>Mucoromycetes</taxon>
        <taxon>Mucorales</taxon>
        <taxon>Lichtheimiaceae</taxon>
        <taxon>Lichtheimia</taxon>
    </lineage>
</organism>
<dbReference type="EMBL" id="CBTN010000157">
    <property type="protein sequence ID" value="CDH61217.1"/>
    <property type="molecule type" value="Genomic_DNA"/>
</dbReference>
<dbReference type="GO" id="GO:0003723">
    <property type="term" value="F:RNA binding"/>
    <property type="evidence" value="ECO:0007669"/>
    <property type="project" value="UniProtKB-KW"/>
</dbReference>
<evidence type="ECO:0000256" key="6">
    <source>
        <dbReference type="ARBA" id="ARBA00022842"/>
    </source>
</evidence>
<dbReference type="Pfam" id="PF00078">
    <property type="entry name" value="RVT_1"/>
    <property type="match status" value="1"/>
</dbReference>
<evidence type="ECO:0000256" key="2">
    <source>
        <dbReference type="ARBA" id="ARBA00022695"/>
    </source>
</evidence>
<feature type="domain" description="Reverse transcriptase" evidence="11">
    <location>
        <begin position="707"/>
        <end position="886"/>
    </location>
</feature>
<keyword evidence="7" id="KW-0694">RNA-binding</keyword>
<feature type="region of interest" description="Disordered" evidence="10">
    <location>
        <begin position="249"/>
        <end position="273"/>
    </location>
</feature>
<dbReference type="InterPro" id="IPR001969">
    <property type="entry name" value="Aspartic_peptidase_AS"/>
</dbReference>
<dbReference type="GO" id="GO:0006508">
    <property type="term" value="P:proteolysis"/>
    <property type="evidence" value="ECO:0007669"/>
    <property type="project" value="InterPro"/>
</dbReference>
<keyword evidence="1" id="KW-0808">Transferase</keyword>
<evidence type="ECO:0000313" key="13">
    <source>
        <dbReference type="Proteomes" id="UP000027586"/>
    </source>
</evidence>
<dbReference type="InterPro" id="IPR043502">
    <property type="entry name" value="DNA/RNA_pol_sf"/>
</dbReference>
<dbReference type="PANTHER" id="PTHR37984">
    <property type="entry name" value="PROTEIN CBG26694"/>
    <property type="match status" value="1"/>
</dbReference>
<evidence type="ECO:0000256" key="7">
    <source>
        <dbReference type="ARBA" id="ARBA00022884"/>
    </source>
</evidence>
<dbReference type="InterPro" id="IPR041577">
    <property type="entry name" value="RT_RNaseH_2"/>
</dbReference>
<dbReference type="InterPro" id="IPR005162">
    <property type="entry name" value="Retrotrans_gag_dom"/>
</dbReference>
<keyword evidence="6" id="KW-0460">Magnesium</keyword>
<dbReference type="OrthoDB" id="5920460at2759"/>
<sequence length="1105" mass="124659">MEYQGTSKLVSRFLAEPDRFYGTTNENPLTWFRQVDRLRRGASLTDEEMLVIVGSHMRGQAESWWVTIEEDTHTWAEFKQAFWDRYIRKVSKELWWQEIERLNQAKDQTVEDVAYRLQELFQLVGPLDDPIKLRYFFKAINPIVAYEVEKYGTPSCWKDAVAEAIKVESIMRKYQNQDVIHSASVVHSNPSAVSLPNAASISPNDSISNALSELAEGFKALKIHLVEQSKSKKPLVCYECGVEGHTKPKLKRDTVAQNSQSPSNGDPPSKNKAVNLIESGEIFGVEKRSRSEAGVVSSDGPTLKRNKTTMANQSQGDKAAGDGDVVMQEINKTKTKKTRRPPRRLPVHLSKRDIWQRLHALDSGLSMAEWMALDKSAYQDVRDGLRYLHARKVSRKKAQVVNALEVAYDTEDSWSASDSEEEGWSSAESVVASDESEYMSDDTIYDYPYDLKAMERSVPLRGPVVINGVSVRAVFDSGASVSVISKSLVEKLGLFPSGDKLPLSTMDDGSRRSCDVVVSVPIRVAGKLRPEHMCIQSNTNRDICLLGVTWFRAYGIQARPKDEAIVIPTKHGTGFVELHCQTNIDDVDDASISHVSSDPQVGEILAVSVRMDDVAEDRGPTLEGYHELLSAENLSDDSDQEESRLPSEISDLLESHRHCFYEDAGLGRVTVAKHHIHLNEDSPIRSKPYRLSWEEDKHLKEEIDKLLSLELIRPSQGKWSSPVFFVKKKDGSLRLVIDYRRLNKLTVKDSFPLPHIDDLLDSLGGAQWFSTLDAASGYWQVPLAEDAIEKTGFVCKYGTYEWLVTPFGLTTAGETYQRMMSTILAPFIGDFVYVFIDDVIVWSRTLEEHVEHLRRVFEVCNNVNLRLRREKCSFARRQVEYLGHIVSAEGLRPGTRNVEKALAMTNPKNASDVRSFLGMTGYFRRFISEYATIAEPLTKLLRKEASFVWGKEQAEAFEKLKAALTSPPILAFPDSDKLQILTTDASGRGIGAVLSQVQDEDSSNEQVIAYASRVLRGPELKYSITHMEALAVVWGVRKFRHYLAGRRFIIRTDHSALSFIFNNPTPSVKVQRWAAALFEFDFRVQYRPGRMNTADPLSRLLPSSH</sequence>
<dbReference type="InterPro" id="IPR043128">
    <property type="entry name" value="Rev_trsase/Diguanyl_cyclase"/>
</dbReference>
<evidence type="ECO:0000256" key="8">
    <source>
        <dbReference type="ARBA" id="ARBA00022908"/>
    </source>
</evidence>
<dbReference type="GO" id="GO:0004519">
    <property type="term" value="F:endonuclease activity"/>
    <property type="evidence" value="ECO:0007669"/>
    <property type="project" value="UniProtKB-KW"/>
</dbReference>
<dbReference type="CDD" id="cd09274">
    <property type="entry name" value="RNase_HI_RT_Ty3"/>
    <property type="match status" value="1"/>
</dbReference>